<dbReference type="HOGENOM" id="CLU_3168194_0_0_9"/>
<protein>
    <submittedName>
        <fullName evidence="1">Uncharacterized protein</fullName>
    </submittedName>
</protein>
<sequence length="47" mass="5770">MKVKAQNVLFLFIFINFTDFHELLRIKYREGGVFKEEEKTQSYKRNI</sequence>
<organism evidence="1 2">
    <name type="scientific">Amedibacillus dolichus DSM 3991</name>
    <dbReference type="NCBI Taxonomy" id="428127"/>
    <lineage>
        <taxon>Bacteria</taxon>
        <taxon>Bacillati</taxon>
        <taxon>Bacillota</taxon>
        <taxon>Erysipelotrichia</taxon>
        <taxon>Erysipelotrichales</taxon>
        <taxon>Erysipelotrichaceae</taxon>
        <taxon>Amedibacillus</taxon>
    </lineage>
</organism>
<dbReference type="Proteomes" id="UP000004090">
    <property type="component" value="Unassembled WGS sequence"/>
</dbReference>
<comment type="caution">
    <text evidence="1">The sequence shown here is derived from an EMBL/GenBank/DDBJ whole genome shotgun (WGS) entry which is preliminary data.</text>
</comment>
<accession>A8RAS0</accession>
<dbReference type="AlphaFoldDB" id="A8RAS0"/>
<proteinExistence type="predicted"/>
<name>A8RAS0_9FIRM</name>
<evidence type="ECO:0000313" key="1">
    <source>
        <dbReference type="EMBL" id="EDP11715.1"/>
    </source>
</evidence>
<dbReference type="STRING" id="428127.EUBDOL_00894"/>
<reference evidence="1 2" key="2">
    <citation type="submission" date="2007-09" db="EMBL/GenBank/DDBJ databases">
        <authorList>
            <person name="Fulton L."/>
            <person name="Clifton S."/>
            <person name="Fulton B."/>
            <person name="Xu J."/>
            <person name="Minx P."/>
            <person name="Pepin K.H."/>
            <person name="Johnson M."/>
            <person name="Thiruvilangam P."/>
            <person name="Bhonagiri V."/>
            <person name="Nash W.E."/>
            <person name="Mardis E.R."/>
            <person name="Wilson R.K."/>
        </authorList>
    </citation>
    <scope>NUCLEOTIDE SEQUENCE [LARGE SCALE GENOMIC DNA]</scope>
    <source>
        <strain evidence="1 2">DSM 3991</strain>
    </source>
</reference>
<dbReference type="EMBL" id="ABAW02000018">
    <property type="protein sequence ID" value="EDP11715.1"/>
    <property type="molecule type" value="Genomic_DNA"/>
</dbReference>
<reference evidence="1 2" key="1">
    <citation type="submission" date="2007-09" db="EMBL/GenBank/DDBJ databases">
        <title>Draft genome sequence of Eubacterium dolichum (DSM 3991).</title>
        <authorList>
            <person name="Sudarsanam P."/>
            <person name="Ley R."/>
            <person name="Guruge J."/>
            <person name="Turnbaugh P.J."/>
            <person name="Mahowald M."/>
            <person name="Liep D."/>
            <person name="Gordon J."/>
        </authorList>
    </citation>
    <scope>NUCLEOTIDE SEQUENCE [LARGE SCALE GENOMIC DNA]</scope>
    <source>
        <strain evidence="1 2">DSM 3991</strain>
    </source>
</reference>
<gene>
    <name evidence="1" type="ORF">EUBDOL_00894</name>
</gene>
<evidence type="ECO:0000313" key="2">
    <source>
        <dbReference type="Proteomes" id="UP000004090"/>
    </source>
</evidence>